<evidence type="ECO:0000313" key="3">
    <source>
        <dbReference type="Proteomes" id="UP000265566"/>
    </source>
</evidence>
<dbReference type="Pfam" id="PF07127">
    <property type="entry name" value="Nodulin_late"/>
    <property type="match status" value="1"/>
</dbReference>
<evidence type="ECO:0000259" key="1">
    <source>
        <dbReference type="Pfam" id="PF07127"/>
    </source>
</evidence>
<sequence length="67" mass="7734">MKMGRNMADIVKFIYVIIIFLSIFFFATNLEAGPICLEDFDCPKSMCWPSFKPRCSNGWCVCDKIMP</sequence>
<reference evidence="3" key="1">
    <citation type="journal article" date="2018" name="Nat. Plants">
        <title>Whole-genome landscape of Medicago truncatula symbiotic genes.</title>
        <authorList>
            <person name="Pecrix Y."/>
            <person name="Staton S.E."/>
            <person name="Sallet E."/>
            <person name="Lelandais-Briere C."/>
            <person name="Moreau S."/>
            <person name="Carrere S."/>
            <person name="Blein T."/>
            <person name="Jardinaud M.F."/>
            <person name="Latrasse D."/>
            <person name="Zouine M."/>
            <person name="Zahm M."/>
            <person name="Kreplak J."/>
            <person name="Mayjonade B."/>
            <person name="Satge C."/>
            <person name="Perez M."/>
            <person name="Cauet S."/>
            <person name="Marande W."/>
            <person name="Chantry-Darmon C."/>
            <person name="Lopez-Roques C."/>
            <person name="Bouchez O."/>
            <person name="Berard A."/>
            <person name="Debelle F."/>
            <person name="Munos S."/>
            <person name="Bendahmane A."/>
            <person name="Berges H."/>
            <person name="Niebel A."/>
            <person name="Buitink J."/>
            <person name="Frugier F."/>
            <person name="Benhamed M."/>
            <person name="Crespi M."/>
            <person name="Gouzy J."/>
            <person name="Gamas P."/>
        </authorList>
    </citation>
    <scope>NUCLEOTIDE SEQUENCE [LARGE SCALE GENOMIC DNA]</scope>
    <source>
        <strain evidence="3">cv. Jemalong A17</strain>
    </source>
</reference>
<dbReference type="Proteomes" id="UP000265566">
    <property type="component" value="Chromosome 2"/>
</dbReference>
<gene>
    <name evidence="2" type="ORF">MtrunA17_Chr2g0304601</name>
</gene>
<accession>A0A396JBL3</accession>
<comment type="caution">
    <text evidence="2">The sequence shown here is derived from an EMBL/GenBank/DDBJ whole genome shotgun (WGS) entry which is preliminary data.</text>
</comment>
<name>A0A396JBL3_MEDTR</name>
<proteinExistence type="predicted"/>
<dbReference type="EMBL" id="PSQE01000002">
    <property type="protein sequence ID" value="RHN73981.1"/>
    <property type="molecule type" value="Genomic_DNA"/>
</dbReference>
<evidence type="ECO:0000313" key="2">
    <source>
        <dbReference type="EMBL" id="RHN73981.1"/>
    </source>
</evidence>
<dbReference type="Gramene" id="rna9897">
    <property type="protein sequence ID" value="RHN73981.1"/>
    <property type="gene ID" value="gene9897"/>
</dbReference>
<protein>
    <submittedName>
        <fullName evidence="2">Putative Late nodulin</fullName>
    </submittedName>
</protein>
<dbReference type="InterPro" id="IPR009810">
    <property type="entry name" value="Nodulin_late_dom"/>
</dbReference>
<dbReference type="GO" id="GO:0046872">
    <property type="term" value="F:metal ion binding"/>
    <property type="evidence" value="ECO:0007669"/>
    <property type="project" value="InterPro"/>
</dbReference>
<organism evidence="2 3">
    <name type="scientific">Medicago truncatula</name>
    <name type="common">Barrel medic</name>
    <name type="synonym">Medicago tribuloides</name>
    <dbReference type="NCBI Taxonomy" id="3880"/>
    <lineage>
        <taxon>Eukaryota</taxon>
        <taxon>Viridiplantae</taxon>
        <taxon>Streptophyta</taxon>
        <taxon>Embryophyta</taxon>
        <taxon>Tracheophyta</taxon>
        <taxon>Spermatophyta</taxon>
        <taxon>Magnoliopsida</taxon>
        <taxon>eudicotyledons</taxon>
        <taxon>Gunneridae</taxon>
        <taxon>Pentapetalae</taxon>
        <taxon>rosids</taxon>
        <taxon>fabids</taxon>
        <taxon>Fabales</taxon>
        <taxon>Fabaceae</taxon>
        <taxon>Papilionoideae</taxon>
        <taxon>50 kb inversion clade</taxon>
        <taxon>NPAAA clade</taxon>
        <taxon>Hologalegina</taxon>
        <taxon>IRL clade</taxon>
        <taxon>Trifolieae</taxon>
        <taxon>Medicago</taxon>
    </lineage>
</organism>
<feature type="domain" description="Late nodulin" evidence="1">
    <location>
        <begin position="7"/>
        <end position="60"/>
    </location>
</feature>
<dbReference type="AlphaFoldDB" id="A0A396JBL3"/>